<dbReference type="Gramene" id="EOY23497">
    <property type="protein sequence ID" value="EOY23497"/>
    <property type="gene ID" value="TCM_015368"/>
</dbReference>
<evidence type="ECO:0000256" key="2">
    <source>
        <dbReference type="ARBA" id="ARBA00001946"/>
    </source>
</evidence>
<dbReference type="EC" id="3.1.3.16" evidence="3"/>
<evidence type="ECO:0000256" key="5">
    <source>
        <dbReference type="ARBA" id="ARBA00022801"/>
    </source>
</evidence>
<keyword evidence="7 9" id="KW-0904">Protein phosphatase</keyword>
<dbReference type="OMA" id="DKRTEND"/>
<keyword evidence="5 9" id="KW-0378">Hydrolase</keyword>
<evidence type="ECO:0000256" key="3">
    <source>
        <dbReference type="ARBA" id="ARBA00013081"/>
    </source>
</evidence>
<comment type="cofactor">
    <cofactor evidence="1">
        <name>Mn(2+)</name>
        <dbReference type="ChEBI" id="CHEBI:29035"/>
    </cofactor>
</comment>
<evidence type="ECO:0000256" key="7">
    <source>
        <dbReference type="ARBA" id="ARBA00022912"/>
    </source>
</evidence>
<comment type="similarity">
    <text evidence="9">Belongs to the PP2C family.</text>
</comment>
<dbReference type="AlphaFoldDB" id="A0A061G2Q8"/>
<evidence type="ECO:0000256" key="8">
    <source>
        <dbReference type="ARBA" id="ARBA00023211"/>
    </source>
</evidence>
<evidence type="ECO:0000256" key="9">
    <source>
        <dbReference type="RuleBase" id="RU003465"/>
    </source>
</evidence>
<keyword evidence="8" id="KW-0464">Manganese</keyword>
<keyword evidence="12" id="KW-1185">Reference proteome</keyword>
<comment type="cofactor">
    <cofactor evidence="2">
        <name>Mg(2+)</name>
        <dbReference type="ChEBI" id="CHEBI:18420"/>
    </cofactor>
</comment>
<dbReference type="SMART" id="SM00332">
    <property type="entry name" value="PP2Cc"/>
    <property type="match status" value="1"/>
</dbReference>
<keyword evidence="6" id="KW-0460">Magnesium</keyword>
<evidence type="ECO:0000256" key="1">
    <source>
        <dbReference type="ARBA" id="ARBA00001936"/>
    </source>
</evidence>
<evidence type="ECO:0000313" key="12">
    <source>
        <dbReference type="Proteomes" id="UP000026915"/>
    </source>
</evidence>
<evidence type="ECO:0000259" key="10">
    <source>
        <dbReference type="PROSITE" id="PS51746"/>
    </source>
</evidence>
<gene>
    <name evidence="11" type="ORF">TCM_015368</name>
</gene>
<dbReference type="PANTHER" id="PTHR47992">
    <property type="entry name" value="PROTEIN PHOSPHATASE"/>
    <property type="match status" value="1"/>
</dbReference>
<sequence>MLFSPSIYINFNLFRPVVALLFMQKKMKAQKIPKLHSPSTKAPRRMTSASGELSKLTVVRTKNARRRRLEIRRLKYTCQTMMNITITESSSNGDKDKNLLHGSKPSNGLTDISLSLSSSSSKQSSSEENDIVLAGFGGKTCKKKDDIESLTYMSHGLLSIMGRRREMEDAVKVELGFMVKGGENFDFYGVYDGHGGSRVAEECGERLHNVLVEEIVEDNEEGNGIDWGRTMERCFEKMDEEVNRGRVGEEMVGSTAVVAVVGNGKVIVANCGDSRAVLSRGGVAVALSFDHKPDRPDELERVEAGGGRVINWNGYRVLGVLATSRSIGDQCLKPFVICKPEVTVRELTNRDEFLILASDGLWDVISNEVACRVVRRCLNGRIRRKSLENIVNENRAAEAAAVLVELAIARGSKDNISVIVVELRKPSTFLP</sequence>
<dbReference type="InterPro" id="IPR015655">
    <property type="entry name" value="PP2C"/>
</dbReference>
<dbReference type="STRING" id="3641.A0A061G2Q8"/>
<dbReference type="GO" id="GO:0046872">
    <property type="term" value="F:metal ion binding"/>
    <property type="evidence" value="ECO:0007669"/>
    <property type="project" value="UniProtKB-KW"/>
</dbReference>
<feature type="domain" description="PPM-type phosphatase" evidence="10">
    <location>
        <begin position="154"/>
        <end position="423"/>
    </location>
</feature>
<dbReference type="Pfam" id="PF00481">
    <property type="entry name" value="PP2C"/>
    <property type="match status" value="1"/>
</dbReference>
<dbReference type="eggNOG" id="KOG0698">
    <property type="taxonomic scope" value="Eukaryota"/>
</dbReference>
<dbReference type="InterPro" id="IPR036457">
    <property type="entry name" value="PPM-type-like_dom_sf"/>
</dbReference>
<dbReference type="FunFam" id="3.60.40.10:FF:000041">
    <property type="entry name" value="Protein phosphatase 2C 51"/>
    <property type="match status" value="1"/>
</dbReference>
<dbReference type="CDD" id="cd00143">
    <property type="entry name" value="PP2Cc"/>
    <property type="match status" value="1"/>
</dbReference>
<evidence type="ECO:0000256" key="6">
    <source>
        <dbReference type="ARBA" id="ARBA00022842"/>
    </source>
</evidence>
<dbReference type="SMART" id="SM00331">
    <property type="entry name" value="PP2C_SIG"/>
    <property type="match status" value="1"/>
</dbReference>
<accession>A0A061G2Q8</accession>
<proteinExistence type="inferred from homology"/>
<dbReference type="PROSITE" id="PS51746">
    <property type="entry name" value="PPM_2"/>
    <property type="match status" value="1"/>
</dbReference>
<dbReference type="Proteomes" id="UP000026915">
    <property type="component" value="Chromosome 3"/>
</dbReference>
<name>A0A061G2Q8_THECC</name>
<organism evidence="11 12">
    <name type="scientific">Theobroma cacao</name>
    <name type="common">Cacao</name>
    <name type="synonym">Cocoa</name>
    <dbReference type="NCBI Taxonomy" id="3641"/>
    <lineage>
        <taxon>Eukaryota</taxon>
        <taxon>Viridiplantae</taxon>
        <taxon>Streptophyta</taxon>
        <taxon>Embryophyta</taxon>
        <taxon>Tracheophyta</taxon>
        <taxon>Spermatophyta</taxon>
        <taxon>Magnoliopsida</taxon>
        <taxon>eudicotyledons</taxon>
        <taxon>Gunneridae</taxon>
        <taxon>Pentapetalae</taxon>
        <taxon>rosids</taxon>
        <taxon>malvids</taxon>
        <taxon>Malvales</taxon>
        <taxon>Malvaceae</taxon>
        <taxon>Byttnerioideae</taxon>
        <taxon>Theobroma</taxon>
    </lineage>
</organism>
<dbReference type="GO" id="GO:0004722">
    <property type="term" value="F:protein serine/threonine phosphatase activity"/>
    <property type="evidence" value="ECO:0000318"/>
    <property type="project" value="GO_Central"/>
</dbReference>
<dbReference type="GO" id="GO:1902531">
    <property type="term" value="P:regulation of intracellular signal transduction"/>
    <property type="evidence" value="ECO:0000318"/>
    <property type="project" value="GO_Central"/>
</dbReference>
<keyword evidence="4" id="KW-0479">Metal-binding</keyword>
<dbReference type="HOGENOM" id="CLU_013173_20_0_1"/>
<reference evidence="11 12" key="1">
    <citation type="journal article" date="2013" name="Genome Biol.">
        <title>The genome sequence of the most widely cultivated cacao type and its use to identify candidate genes regulating pod color.</title>
        <authorList>
            <person name="Motamayor J.C."/>
            <person name="Mockaitis K."/>
            <person name="Schmutz J."/>
            <person name="Haiminen N."/>
            <person name="Iii D.L."/>
            <person name="Cornejo O."/>
            <person name="Findley S.D."/>
            <person name="Zheng P."/>
            <person name="Utro F."/>
            <person name="Royaert S."/>
            <person name="Saski C."/>
            <person name="Jenkins J."/>
            <person name="Podicheti R."/>
            <person name="Zhao M."/>
            <person name="Scheffler B.E."/>
            <person name="Stack J.C."/>
            <person name="Feltus F.A."/>
            <person name="Mustiga G.M."/>
            <person name="Amores F."/>
            <person name="Phillips W."/>
            <person name="Marelli J.P."/>
            <person name="May G.D."/>
            <person name="Shapiro H."/>
            <person name="Ma J."/>
            <person name="Bustamante C.D."/>
            <person name="Schnell R.J."/>
            <person name="Main D."/>
            <person name="Gilbert D."/>
            <person name="Parida L."/>
            <person name="Kuhn D.N."/>
        </authorList>
    </citation>
    <scope>NUCLEOTIDE SEQUENCE [LARGE SCALE GENOMIC DNA]</scope>
    <source>
        <strain evidence="12">cv. Matina 1-6</strain>
    </source>
</reference>
<evidence type="ECO:0000256" key="4">
    <source>
        <dbReference type="ARBA" id="ARBA00022723"/>
    </source>
</evidence>
<evidence type="ECO:0000313" key="11">
    <source>
        <dbReference type="EMBL" id="EOY23497.1"/>
    </source>
</evidence>
<dbReference type="InterPro" id="IPR000222">
    <property type="entry name" value="PP2C_BS"/>
</dbReference>
<dbReference type="InParanoid" id="A0A061G2Q8"/>
<dbReference type="SUPFAM" id="SSF81606">
    <property type="entry name" value="PP2C-like"/>
    <property type="match status" value="1"/>
</dbReference>
<dbReference type="Gene3D" id="3.60.40.10">
    <property type="entry name" value="PPM-type phosphatase domain"/>
    <property type="match status" value="1"/>
</dbReference>
<dbReference type="InterPro" id="IPR001932">
    <property type="entry name" value="PPM-type_phosphatase-like_dom"/>
</dbReference>
<protein>
    <recommendedName>
        <fullName evidence="3">protein-serine/threonine phosphatase</fullName>
        <ecNumber evidence="3">3.1.3.16</ecNumber>
    </recommendedName>
</protein>
<dbReference type="PROSITE" id="PS01032">
    <property type="entry name" value="PPM_1"/>
    <property type="match status" value="1"/>
</dbReference>
<dbReference type="EMBL" id="CM001881">
    <property type="protein sequence ID" value="EOY23497.1"/>
    <property type="molecule type" value="Genomic_DNA"/>
</dbReference>